<accession>A0A1I3CWK1</accession>
<evidence type="ECO:0000256" key="2">
    <source>
        <dbReference type="ARBA" id="ARBA00012150"/>
    </source>
</evidence>
<dbReference type="GO" id="GO:0003998">
    <property type="term" value="F:acylphosphatase activity"/>
    <property type="evidence" value="ECO:0007669"/>
    <property type="project" value="UniProtKB-EC"/>
</dbReference>
<dbReference type="InterPro" id="IPR017968">
    <property type="entry name" value="Acylphosphatase_CS"/>
</dbReference>
<dbReference type="InterPro" id="IPR036046">
    <property type="entry name" value="Acylphosphatase-like_dom_sf"/>
</dbReference>
<dbReference type="SUPFAM" id="SSF54975">
    <property type="entry name" value="Acylphosphatase/BLUF domain-like"/>
    <property type="match status" value="1"/>
</dbReference>
<comment type="catalytic activity">
    <reaction evidence="4 5">
        <text>an acyl phosphate + H2O = a carboxylate + phosphate + H(+)</text>
        <dbReference type="Rhea" id="RHEA:14965"/>
        <dbReference type="ChEBI" id="CHEBI:15377"/>
        <dbReference type="ChEBI" id="CHEBI:15378"/>
        <dbReference type="ChEBI" id="CHEBI:29067"/>
        <dbReference type="ChEBI" id="CHEBI:43474"/>
        <dbReference type="ChEBI" id="CHEBI:59918"/>
        <dbReference type="EC" id="3.6.1.7"/>
    </reaction>
</comment>
<keyword evidence="5" id="KW-0378">Hydrolase</keyword>
<dbReference type="PROSITE" id="PS00150">
    <property type="entry name" value="ACYLPHOSPHATASE_1"/>
    <property type="match status" value="1"/>
</dbReference>
<name>A0A1I3CWK1_9LACT</name>
<evidence type="ECO:0000256" key="1">
    <source>
        <dbReference type="ARBA" id="ARBA00005614"/>
    </source>
</evidence>
<gene>
    <name evidence="8" type="ORF">SAMN04489868_12432</name>
</gene>
<dbReference type="InterPro" id="IPR020456">
    <property type="entry name" value="Acylphosphatase"/>
</dbReference>
<feature type="domain" description="Acylphosphatase-like" evidence="7">
    <location>
        <begin position="35"/>
        <end position="123"/>
    </location>
</feature>
<feature type="active site" evidence="5">
    <location>
        <position position="50"/>
    </location>
</feature>
<evidence type="ECO:0000256" key="3">
    <source>
        <dbReference type="ARBA" id="ARBA00015991"/>
    </source>
</evidence>
<proteinExistence type="inferred from homology"/>
<dbReference type="AlphaFoldDB" id="A0A1I3CWK1"/>
<dbReference type="Pfam" id="PF00708">
    <property type="entry name" value="Acylphosphatase"/>
    <property type="match status" value="1"/>
</dbReference>
<evidence type="ECO:0000313" key="9">
    <source>
        <dbReference type="Proteomes" id="UP000198668"/>
    </source>
</evidence>
<reference evidence="8 9" key="1">
    <citation type="submission" date="2016-10" db="EMBL/GenBank/DDBJ databases">
        <authorList>
            <person name="de Groot N.N."/>
        </authorList>
    </citation>
    <scope>NUCLEOTIDE SEQUENCE [LARGE SCALE GENOMIC DNA]</scope>
    <source>
        <strain evidence="8 9">DSM 27630</strain>
    </source>
</reference>
<dbReference type="Gene3D" id="3.30.70.100">
    <property type="match status" value="1"/>
</dbReference>
<keyword evidence="9" id="KW-1185">Reference proteome</keyword>
<comment type="similarity">
    <text evidence="1 6">Belongs to the acylphosphatase family.</text>
</comment>
<evidence type="ECO:0000256" key="6">
    <source>
        <dbReference type="RuleBase" id="RU004168"/>
    </source>
</evidence>
<dbReference type="PANTHER" id="PTHR47268:SF4">
    <property type="entry name" value="ACYLPHOSPHATASE"/>
    <property type="match status" value="1"/>
</dbReference>
<evidence type="ECO:0000256" key="5">
    <source>
        <dbReference type="PROSITE-ProRule" id="PRU00520"/>
    </source>
</evidence>
<evidence type="ECO:0000313" key="8">
    <source>
        <dbReference type="EMBL" id="SFH78924.1"/>
    </source>
</evidence>
<sequence>MLITWINKLRKKIAPAPAVDPKEFKTKGDHRQMKKVRILVKGMVQGVGFRYTTKMLADKLGIAGIVRNENDGSVYIEANGSPERIDAFIDGIKRSPSPSASVEDVTVEEDESIEERMNFTVTN</sequence>
<dbReference type="EC" id="3.6.1.7" evidence="2 5"/>
<evidence type="ECO:0000256" key="4">
    <source>
        <dbReference type="ARBA" id="ARBA00047645"/>
    </source>
</evidence>
<organism evidence="8 9">
    <name type="scientific">Pisciglobus halotolerans</name>
    <dbReference type="NCBI Taxonomy" id="745365"/>
    <lineage>
        <taxon>Bacteria</taxon>
        <taxon>Bacillati</taxon>
        <taxon>Bacillota</taxon>
        <taxon>Bacilli</taxon>
        <taxon>Lactobacillales</taxon>
        <taxon>Carnobacteriaceae</taxon>
    </lineage>
</organism>
<dbReference type="InterPro" id="IPR001792">
    <property type="entry name" value="Acylphosphatase-like_dom"/>
</dbReference>
<evidence type="ECO:0000259" key="7">
    <source>
        <dbReference type="PROSITE" id="PS51160"/>
    </source>
</evidence>
<dbReference type="PANTHER" id="PTHR47268">
    <property type="entry name" value="ACYLPHOSPHATASE"/>
    <property type="match status" value="1"/>
</dbReference>
<dbReference type="EMBL" id="FOQE01000024">
    <property type="protein sequence ID" value="SFH78924.1"/>
    <property type="molecule type" value="Genomic_DNA"/>
</dbReference>
<feature type="active site" evidence="5">
    <location>
        <position position="68"/>
    </location>
</feature>
<protein>
    <recommendedName>
        <fullName evidence="3 5">acylphosphatase</fullName>
        <ecNumber evidence="2 5">3.6.1.7</ecNumber>
    </recommendedName>
</protein>
<dbReference type="PROSITE" id="PS51160">
    <property type="entry name" value="ACYLPHOSPHATASE_3"/>
    <property type="match status" value="1"/>
</dbReference>
<dbReference type="Proteomes" id="UP000198668">
    <property type="component" value="Unassembled WGS sequence"/>
</dbReference>